<dbReference type="InterPro" id="IPR012349">
    <property type="entry name" value="Split_barrel_FMN-bd"/>
</dbReference>
<name>A0A6L3YCZ5_9HYPH</name>
<proteinExistence type="predicted"/>
<dbReference type="Pfam" id="PF12900">
    <property type="entry name" value="Pyridox_ox_2"/>
    <property type="match status" value="1"/>
</dbReference>
<organism evidence="1 2">
    <name type="scientific">Brucella tritici</name>
    <dbReference type="NCBI Taxonomy" id="94626"/>
    <lineage>
        <taxon>Bacteria</taxon>
        <taxon>Pseudomonadati</taxon>
        <taxon>Pseudomonadota</taxon>
        <taxon>Alphaproteobacteria</taxon>
        <taxon>Hyphomicrobiales</taxon>
        <taxon>Brucellaceae</taxon>
        <taxon>Brucella/Ochrobactrum group</taxon>
        <taxon>Brucella</taxon>
    </lineage>
</organism>
<dbReference type="Proteomes" id="UP000481643">
    <property type="component" value="Unassembled WGS sequence"/>
</dbReference>
<comment type="caution">
    <text evidence="1">The sequence shown here is derived from an EMBL/GenBank/DDBJ whole genome shotgun (WGS) entry which is preliminary data.</text>
</comment>
<dbReference type="InterPro" id="IPR024747">
    <property type="entry name" value="Pyridox_Oxase-rel"/>
</dbReference>
<protein>
    <submittedName>
        <fullName evidence="1">Pyridoxamine 5'-phosphate oxidase family protein</fullName>
    </submittedName>
</protein>
<evidence type="ECO:0000313" key="2">
    <source>
        <dbReference type="Proteomes" id="UP000481643"/>
    </source>
</evidence>
<dbReference type="EMBL" id="WBVX01000024">
    <property type="protein sequence ID" value="KAB2681116.1"/>
    <property type="molecule type" value="Genomic_DNA"/>
</dbReference>
<accession>A0A6L3YCZ5</accession>
<sequence>MMIREMTHNECAATIAAQRLARLACAENDSPYVVPICYAYSASRLFAFSTPGKKLDILRANPRACLLVDALETRHKWKSVIVDALFHELADTEELHEERLKAWALLAKDFDWWEPGALKPQPQPVVTTSPHVFFELEILAMSGRDAVSETSEMSH</sequence>
<dbReference type="Gene3D" id="2.30.110.10">
    <property type="entry name" value="Electron Transport, Fmn-binding Protein, Chain A"/>
    <property type="match status" value="1"/>
</dbReference>
<dbReference type="RefSeq" id="WP_055971967.1">
    <property type="nucleotide sequence ID" value="NZ_WBVX01000024.1"/>
</dbReference>
<gene>
    <name evidence="1" type="ORF">F9L08_19600</name>
</gene>
<reference evidence="1 2" key="1">
    <citation type="submission" date="2019-09" db="EMBL/GenBank/DDBJ databases">
        <title>Taxonomic organization of the family Brucellaceae based on a phylogenomic approach.</title>
        <authorList>
            <person name="Leclercq S."/>
            <person name="Cloeckaert A."/>
            <person name="Zygmunt M.S."/>
        </authorList>
    </citation>
    <scope>NUCLEOTIDE SEQUENCE [LARGE SCALE GENOMIC DNA]</scope>
    <source>
        <strain evidence="1 2">WS1830</strain>
    </source>
</reference>
<dbReference type="SUPFAM" id="SSF50475">
    <property type="entry name" value="FMN-binding split barrel"/>
    <property type="match status" value="1"/>
</dbReference>
<dbReference type="AlphaFoldDB" id="A0A6L3YCZ5"/>
<evidence type="ECO:0000313" key="1">
    <source>
        <dbReference type="EMBL" id="KAB2681116.1"/>
    </source>
</evidence>